<evidence type="ECO:0008006" key="4">
    <source>
        <dbReference type="Google" id="ProtNLM"/>
    </source>
</evidence>
<feature type="compositionally biased region" description="Acidic residues" evidence="1">
    <location>
        <begin position="345"/>
        <end position="360"/>
    </location>
</feature>
<organism evidence="3">
    <name type="scientific">Ditylum brightwellii</name>
    <dbReference type="NCBI Taxonomy" id="49249"/>
    <lineage>
        <taxon>Eukaryota</taxon>
        <taxon>Sar</taxon>
        <taxon>Stramenopiles</taxon>
        <taxon>Ochrophyta</taxon>
        <taxon>Bacillariophyta</taxon>
        <taxon>Mediophyceae</taxon>
        <taxon>Lithodesmiophycidae</taxon>
        <taxon>Lithodesmiales</taxon>
        <taxon>Lithodesmiaceae</taxon>
        <taxon>Ditylum</taxon>
    </lineage>
</organism>
<feature type="transmembrane region" description="Helical" evidence="2">
    <location>
        <begin position="240"/>
        <end position="257"/>
    </location>
</feature>
<sequence>MTFIDPSAEPPTTGMITGYIILVIAFLFCFLKAVRLGQTRSHYRSFFAIRFLLPLCCFILAVETATLAASGIYSENKSLDDNVWIQIVYVIQAFEVPILLQSTFETCYLVHKRRSVNFCGMYFDEGRRVNRGIATTPMKSFILRNFIRAIAVLLLVMGLVVNFDLLRNVVEVDRLAGRAGWWPLFERKNNAEGQQLDFSENTHLFLSLLPTAILILCSFYFSALLWRYGTESSMVVHSSCWNPWFSLFFGTIFLFIGECFSEKWYPISSNTGFVLFIISYLHLMTEVDKDMKAASEFVEFLSQVKDTGDAFSVRRQPQHYNSTNNNNRSNVGAGGTTSTNNTHDADEDIDDDDDAQEDALEAGKLIQPKNIGTSLEIEMGNRRRKSFTGSGVVGKT</sequence>
<dbReference type="EMBL" id="HBNS01029328">
    <property type="protein sequence ID" value="CAE4622756.1"/>
    <property type="molecule type" value="Transcribed_RNA"/>
</dbReference>
<protein>
    <recommendedName>
        <fullName evidence="4">Transmembrane protein</fullName>
    </recommendedName>
</protein>
<proteinExistence type="predicted"/>
<evidence type="ECO:0000256" key="1">
    <source>
        <dbReference type="SAM" id="MobiDB-lite"/>
    </source>
</evidence>
<reference evidence="3" key="1">
    <citation type="submission" date="2021-01" db="EMBL/GenBank/DDBJ databases">
        <authorList>
            <person name="Corre E."/>
            <person name="Pelletier E."/>
            <person name="Niang G."/>
            <person name="Scheremetjew M."/>
            <person name="Finn R."/>
            <person name="Kale V."/>
            <person name="Holt S."/>
            <person name="Cochrane G."/>
            <person name="Meng A."/>
            <person name="Brown T."/>
            <person name="Cohen L."/>
        </authorList>
    </citation>
    <scope>NUCLEOTIDE SEQUENCE</scope>
    <source>
        <strain evidence="3">GSO104</strain>
    </source>
</reference>
<name>A0A7S4RTW4_9STRA</name>
<feature type="transmembrane region" description="Helical" evidence="2">
    <location>
        <begin position="146"/>
        <end position="165"/>
    </location>
</feature>
<keyword evidence="2" id="KW-1133">Transmembrane helix</keyword>
<keyword evidence="2" id="KW-0472">Membrane</keyword>
<feature type="transmembrane region" description="Helical" evidence="2">
    <location>
        <begin position="263"/>
        <end position="283"/>
    </location>
</feature>
<feature type="region of interest" description="Disordered" evidence="1">
    <location>
        <begin position="315"/>
        <end position="396"/>
    </location>
</feature>
<feature type="transmembrane region" description="Helical" evidence="2">
    <location>
        <begin position="84"/>
        <end position="104"/>
    </location>
</feature>
<feature type="compositionally biased region" description="Low complexity" evidence="1">
    <location>
        <begin position="321"/>
        <end position="330"/>
    </location>
</feature>
<accession>A0A7S4RTW4</accession>
<feature type="transmembrane region" description="Helical" evidence="2">
    <location>
        <begin position="204"/>
        <end position="228"/>
    </location>
</feature>
<feature type="transmembrane region" description="Helical" evidence="2">
    <location>
        <begin position="51"/>
        <end position="72"/>
    </location>
</feature>
<evidence type="ECO:0000256" key="2">
    <source>
        <dbReference type="SAM" id="Phobius"/>
    </source>
</evidence>
<keyword evidence="2" id="KW-0812">Transmembrane</keyword>
<feature type="transmembrane region" description="Helical" evidence="2">
    <location>
        <begin position="12"/>
        <end position="31"/>
    </location>
</feature>
<dbReference type="AlphaFoldDB" id="A0A7S4RTW4"/>
<evidence type="ECO:0000313" key="3">
    <source>
        <dbReference type="EMBL" id="CAE4622756.1"/>
    </source>
</evidence>
<gene>
    <name evidence="3" type="ORF">DBRI00130_LOCUS23069</name>
</gene>